<feature type="domain" description="GH18" evidence="5">
    <location>
        <begin position="55"/>
        <end position="412"/>
    </location>
</feature>
<evidence type="ECO:0000256" key="3">
    <source>
        <dbReference type="RuleBase" id="RU000489"/>
    </source>
</evidence>
<keyword evidence="2 3" id="KW-0326">Glycosidase</keyword>
<evidence type="ECO:0000256" key="4">
    <source>
        <dbReference type="RuleBase" id="RU004453"/>
    </source>
</evidence>
<dbReference type="PROSITE" id="PS51910">
    <property type="entry name" value="GH18_2"/>
    <property type="match status" value="1"/>
</dbReference>
<dbReference type="PROSITE" id="PS01095">
    <property type="entry name" value="GH18_1"/>
    <property type="match status" value="1"/>
</dbReference>
<dbReference type="EMBL" id="JARGDH010000005">
    <property type="protein sequence ID" value="KAL0267981.1"/>
    <property type="molecule type" value="Genomic_DNA"/>
</dbReference>
<keyword evidence="1 3" id="KW-0378">Hydrolase</keyword>
<dbReference type="GO" id="GO:0008061">
    <property type="term" value="F:chitin binding"/>
    <property type="evidence" value="ECO:0007669"/>
    <property type="project" value="InterPro"/>
</dbReference>
<dbReference type="InterPro" id="IPR029070">
    <property type="entry name" value="Chitinase_insertion_sf"/>
</dbReference>
<dbReference type="GO" id="GO:0005576">
    <property type="term" value="C:extracellular region"/>
    <property type="evidence" value="ECO:0007669"/>
    <property type="project" value="TreeGrafter"/>
</dbReference>
<proteinExistence type="inferred from homology"/>
<protein>
    <recommendedName>
        <fullName evidence="5">GH18 domain-containing protein</fullName>
    </recommendedName>
</protein>
<dbReference type="AlphaFoldDB" id="A0AAW2HE65"/>
<dbReference type="Gene3D" id="3.20.20.80">
    <property type="entry name" value="Glycosidases"/>
    <property type="match status" value="1"/>
</dbReference>
<dbReference type="PANTHER" id="PTHR11177">
    <property type="entry name" value="CHITINASE"/>
    <property type="match status" value="1"/>
</dbReference>
<dbReference type="GO" id="GO:0004568">
    <property type="term" value="F:chitinase activity"/>
    <property type="evidence" value="ECO:0007669"/>
    <property type="project" value="TreeGrafter"/>
</dbReference>
<dbReference type="InterPro" id="IPR001223">
    <property type="entry name" value="Glyco_hydro18_cat"/>
</dbReference>
<evidence type="ECO:0000256" key="2">
    <source>
        <dbReference type="ARBA" id="ARBA00023295"/>
    </source>
</evidence>
<dbReference type="Pfam" id="PF00704">
    <property type="entry name" value="Glyco_hydro_18"/>
    <property type="match status" value="1"/>
</dbReference>
<reference evidence="6" key="1">
    <citation type="journal article" date="2024" name="Gigascience">
        <title>Chromosome-level genome of the poultry shaft louse Menopon gallinae provides insight into the host-switching and adaptive evolution of parasitic lice.</title>
        <authorList>
            <person name="Xu Y."/>
            <person name="Ma L."/>
            <person name="Liu S."/>
            <person name="Liang Y."/>
            <person name="Liu Q."/>
            <person name="He Z."/>
            <person name="Tian L."/>
            <person name="Duan Y."/>
            <person name="Cai W."/>
            <person name="Li H."/>
            <person name="Song F."/>
        </authorList>
    </citation>
    <scope>NUCLEOTIDE SEQUENCE</scope>
    <source>
        <strain evidence="6">Cailab_2023a</strain>
    </source>
</reference>
<dbReference type="GO" id="GO:0005975">
    <property type="term" value="P:carbohydrate metabolic process"/>
    <property type="evidence" value="ECO:0007669"/>
    <property type="project" value="InterPro"/>
</dbReference>
<evidence type="ECO:0000256" key="1">
    <source>
        <dbReference type="ARBA" id="ARBA00022801"/>
    </source>
</evidence>
<comment type="caution">
    <text evidence="6">The sequence shown here is derived from an EMBL/GenBank/DDBJ whole genome shotgun (WGS) entry which is preliminary data.</text>
</comment>
<dbReference type="InterPro" id="IPR001579">
    <property type="entry name" value="Glyco_hydro_18_chit_AS"/>
</dbReference>
<evidence type="ECO:0000313" key="6">
    <source>
        <dbReference type="EMBL" id="KAL0267981.1"/>
    </source>
</evidence>
<dbReference type="InterPro" id="IPR050314">
    <property type="entry name" value="Glycosyl_Hydrlase_18"/>
</dbReference>
<dbReference type="InterPro" id="IPR011583">
    <property type="entry name" value="Chitinase_II/V-like_cat"/>
</dbReference>
<comment type="similarity">
    <text evidence="4">Belongs to the glycosyl hydrolase 18 family.</text>
</comment>
<gene>
    <name evidence="6" type="ORF">PYX00_010088</name>
</gene>
<dbReference type="SMART" id="SM00636">
    <property type="entry name" value="Glyco_18"/>
    <property type="match status" value="1"/>
</dbReference>
<dbReference type="EMBL" id="JARGDH010000005">
    <property type="protein sequence ID" value="KAL0267982.1"/>
    <property type="molecule type" value="Genomic_DNA"/>
</dbReference>
<dbReference type="SUPFAM" id="SSF51445">
    <property type="entry name" value="(Trans)glycosidases"/>
    <property type="match status" value="1"/>
</dbReference>
<sequence length="420" mass="48037">MYASDWKCFRNKSSAVRVAFSLIFAILTVLAIIDWNTGGFNGDLSPSNNSKPCALKMVCYYNFPINSTDLQPEQIPESLCTHINLAFAGINQTDFTIHIPINDTQLIERITSLREKNKELRIIISVGGGRNKDFGKMANTHANRKLFINSTMKFIKKFELDGVDIDWEWPGSDGNTKEKIKFIQLLQEFREEFDRHKKKYILSIAAGALESQVEMYYYVNYIPLYVDFINLMTYDYHFYTSYYPITDHNAPLYPSAKDRDSVFAKLNVNYSVNFWIYKSMPREKIILGLPAFGHTYKLISSLNHGLHAPADGFGIGENGFIEYRESCAFLKLLNTFHVRDDDAGVPYAYNQYDWISFDDVHSIRSKAEFIINEKLGGAMIYSLNAEDYTGVCSTDGTKFPLLKTVRSVFDGCISKEPEVP</sequence>
<organism evidence="6">
    <name type="scientific">Menopon gallinae</name>
    <name type="common">poultry shaft louse</name>
    <dbReference type="NCBI Taxonomy" id="328185"/>
    <lineage>
        <taxon>Eukaryota</taxon>
        <taxon>Metazoa</taxon>
        <taxon>Ecdysozoa</taxon>
        <taxon>Arthropoda</taxon>
        <taxon>Hexapoda</taxon>
        <taxon>Insecta</taxon>
        <taxon>Pterygota</taxon>
        <taxon>Neoptera</taxon>
        <taxon>Paraneoptera</taxon>
        <taxon>Psocodea</taxon>
        <taxon>Troctomorpha</taxon>
        <taxon>Phthiraptera</taxon>
        <taxon>Amblycera</taxon>
        <taxon>Menoponidae</taxon>
        <taxon>Menopon</taxon>
    </lineage>
</organism>
<dbReference type="PANTHER" id="PTHR11177:SF390">
    <property type="entry name" value="CHITINASE 11"/>
    <property type="match status" value="1"/>
</dbReference>
<dbReference type="GO" id="GO:0006032">
    <property type="term" value="P:chitin catabolic process"/>
    <property type="evidence" value="ECO:0007669"/>
    <property type="project" value="TreeGrafter"/>
</dbReference>
<evidence type="ECO:0000259" key="5">
    <source>
        <dbReference type="PROSITE" id="PS51910"/>
    </source>
</evidence>
<dbReference type="InterPro" id="IPR017853">
    <property type="entry name" value="GH"/>
</dbReference>
<dbReference type="SUPFAM" id="SSF54556">
    <property type="entry name" value="Chitinase insertion domain"/>
    <property type="match status" value="1"/>
</dbReference>
<name>A0AAW2HE65_9NEOP</name>
<dbReference type="Gene3D" id="3.10.50.10">
    <property type="match status" value="1"/>
</dbReference>
<accession>A0AAW2HE65</accession>